<organism evidence="2 3">
    <name type="scientific">Desulfosporosinus orientis (strain ATCC 19365 / DSM 765 / NCIMB 8382 / VKM B-1628 / Singapore I)</name>
    <name type="common">Desulfotomaculum orientis</name>
    <dbReference type="NCBI Taxonomy" id="768706"/>
    <lineage>
        <taxon>Bacteria</taxon>
        <taxon>Bacillati</taxon>
        <taxon>Bacillota</taxon>
        <taxon>Clostridia</taxon>
        <taxon>Eubacteriales</taxon>
        <taxon>Desulfitobacteriaceae</taxon>
        <taxon>Desulfosporosinus</taxon>
    </lineage>
</organism>
<dbReference type="KEGG" id="dor:Desor_2474"/>
<dbReference type="PATRIC" id="fig|768706.3.peg.2487"/>
<dbReference type="Gene3D" id="1.10.1900.10">
    <property type="entry name" value="c-terminal domain of poly(a) binding protein"/>
    <property type="match status" value="1"/>
</dbReference>
<dbReference type="Proteomes" id="UP000006346">
    <property type="component" value="Chromosome"/>
</dbReference>
<reference evidence="2 3" key="2">
    <citation type="journal article" date="2012" name="J. Bacteriol.">
        <title>Complete genome sequences of Desulfosporosinus orientis DSM765T, Desulfosporosinus youngiae DSM17734T, Desulfosporosinus meridiei DSM13257T, and Desulfosporosinus acidiphilus DSM22704T.</title>
        <authorList>
            <person name="Pester M."/>
            <person name="Brambilla E."/>
            <person name="Alazard D."/>
            <person name="Rattei T."/>
            <person name="Weinmaier T."/>
            <person name="Han J."/>
            <person name="Lucas S."/>
            <person name="Lapidus A."/>
            <person name="Cheng J.F."/>
            <person name="Goodwin L."/>
            <person name="Pitluck S."/>
            <person name="Peters L."/>
            <person name="Ovchinnikova G."/>
            <person name="Teshima H."/>
            <person name="Detter J.C."/>
            <person name="Han C.S."/>
            <person name="Tapia R."/>
            <person name="Land M.L."/>
            <person name="Hauser L."/>
            <person name="Kyrpides N.C."/>
            <person name="Ivanova N.N."/>
            <person name="Pagani I."/>
            <person name="Huntmann M."/>
            <person name="Wei C.L."/>
            <person name="Davenport K.W."/>
            <person name="Daligault H."/>
            <person name="Chain P.S."/>
            <person name="Chen A."/>
            <person name="Mavromatis K."/>
            <person name="Markowitz V."/>
            <person name="Szeto E."/>
            <person name="Mikhailova N."/>
            <person name="Pati A."/>
            <person name="Wagner M."/>
            <person name="Woyke T."/>
            <person name="Ollivier B."/>
            <person name="Klenk H.P."/>
            <person name="Spring S."/>
            <person name="Loy A."/>
        </authorList>
    </citation>
    <scope>NUCLEOTIDE SEQUENCE [LARGE SCALE GENOMIC DNA]</scope>
    <source>
        <strain evidence="3">ATCC 19365 / DSM 765 / NCIMB 8382 / VKM B-1628</strain>
    </source>
</reference>
<keyword evidence="1" id="KW-1133">Transmembrane helix</keyword>
<keyword evidence="3" id="KW-1185">Reference proteome</keyword>
<dbReference type="HOGENOM" id="CLU_085026_1_1_9"/>
<keyword evidence="1" id="KW-0472">Membrane</keyword>
<protein>
    <recommendedName>
        <fullName evidence="4">DUF1129 family protein</fullName>
    </recommendedName>
</protein>
<feature type="transmembrane region" description="Helical" evidence="1">
    <location>
        <begin position="194"/>
        <end position="213"/>
    </location>
</feature>
<dbReference type="AlphaFoldDB" id="G7WGG1"/>
<dbReference type="eggNOG" id="COG4817">
    <property type="taxonomic scope" value="Bacteria"/>
</dbReference>
<feature type="transmembrane region" description="Helical" evidence="1">
    <location>
        <begin position="169"/>
        <end position="188"/>
    </location>
</feature>
<dbReference type="RefSeq" id="WP_014184846.1">
    <property type="nucleotide sequence ID" value="NC_016584.1"/>
</dbReference>
<sequence length="229" mass="26301">MANQLEKLRKENNVLDRQLSKENNAIITDMVCYLRSSDLCDYDIEIIRKELTGMALETQLRNEKFDDVIGDDYKSLCNELMKNGRTKTLYEKTLTLLYILVYGVGTLYLVEILFSSTIINIFKLGQFTMPITSGFLISSLLAVVIAFGVYGYFTRNSFEFSKHNRKTQIVFIIGFTAAWAVVMLTKVFMGKNTIISINCIYPIVFLAIAFVLLKTLEDQYVNNLFKTYN</sequence>
<feature type="transmembrane region" description="Helical" evidence="1">
    <location>
        <begin position="95"/>
        <end position="122"/>
    </location>
</feature>
<gene>
    <name evidence="2" type="ordered locus">Desor_2474</name>
</gene>
<evidence type="ECO:0000256" key="1">
    <source>
        <dbReference type="SAM" id="Phobius"/>
    </source>
</evidence>
<evidence type="ECO:0000313" key="3">
    <source>
        <dbReference type="Proteomes" id="UP000006346"/>
    </source>
</evidence>
<evidence type="ECO:0008006" key="4">
    <source>
        <dbReference type="Google" id="ProtNLM"/>
    </source>
</evidence>
<evidence type="ECO:0000313" key="2">
    <source>
        <dbReference type="EMBL" id="AET68038.1"/>
    </source>
</evidence>
<feature type="transmembrane region" description="Helical" evidence="1">
    <location>
        <begin position="134"/>
        <end position="153"/>
    </location>
</feature>
<name>G7WGG1_DESOD</name>
<dbReference type="SUPFAM" id="SSF158560">
    <property type="entry name" value="BH3980-like"/>
    <property type="match status" value="1"/>
</dbReference>
<dbReference type="EMBL" id="CP003108">
    <property type="protein sequence ID" value="AET68038.1"/>
    <property type="molecule type" value="Genomic_DNA"/>
</dbReference>
<proteinExistence type="predicted"/>
<dbReference type="STRING" id="768706.Desor_2474"/>
<accession>G7WGG1</accession>
<dbReference type="OrthoDB" id="1655249at2"/>
<reference evidence="3" key="1">
    <citation type="submission" date="2011-11" db="EMBL/GenBank/DDBJ databases">
        <title>Complete sequence of Desulfosporosinus orientis DSM 765.</title>
        <authorList>
            <person name="Lucas S."/>
            <person name="Han J."/>
            <person name="Lapidus A."/>
            <person name="Cheng J.-F."/>
            <person name="Goodwin L."/>
            <person name="Pitluck S."/>
            <person name="Peters L."/>
            <person name="Ovchinnikova G."/>
            <person name="Teshima H."/>
            <person name="Detter J.C."/>
            <person name="Han C."/>
            <person name="Tapia R."/>
            <person name="Land M."/>
            <person name="Hauser L."/>
            <person name="Kyrpides N."/>
            <person name="Ivanova N."/>
            <person name="Pagani I."/>
            <person name="Pester M."/>
            <person name="Spring S."/>
            <person name="Ollivier B."/>
            <person name="Rattei T."/>
            <person name="Klenk H.-P."/>
            <person name="Wagner M."/>
            <person name="Loy A."/>
            <person name="Woyke T."/>
        </authorList>
    </citation>
    <scope>NUCLEOTIDE SEQUENCE [LARGE SCALE GENOMIC DNA]</scope>
    <source>
        <strain evidence="3">ATCC 19365 / DSM 765 / NCIMB 8382 / VKM B-1628</strain>
    </source>
</reference>
<keyword evidence="1" id="KW-0812">Transmembrane</keyword>